<evidence type="ECO:0000313" key="2">
    <source>
        <dbReference type="Proteomes" id="UP000214646"/>
    </source>
</evidence>
<evidence type="ECO:0000313" key="1">
    <source>
        <dbReference type="EMBL" id="OWK39043.1"/>
    </source>
</evidence>
<dbReference type="EMBL" id="NIDE01000011">
    <property type="protein sequence ID" value="OWK39043.1"/>
    <property type="molecule type" value="Genomic_DNA"/>
</dbReference>
<accession>A0A225DDI1</accession>
<dbReference type="Proteomes" id="UP000214646">
    <property type="component" value="Unassembled WGS sequence"/>
</dbReference>
<dbReference type="RefSeq" id="WP_088257034.1">
    <property type="nucleotide sequence ID" value="NZ_NIDE01000011.1"/>
</dbReference>
<dbReference type="InterPro" id="IPR010869">
    <property type="entry name" value="DUF1501"/>
</dbReference>
<dbReference type="SUPFAM" id="SSF53649">
    <property type="entry name" value="Alkaline phosphatase-like"/>
    <property type="match status" value="1"/>
</dbReference>
<reference evidence="2" key="1">
    <citation type="submission" date="2017-06" db="EMBL/GenBank/DDBJ databases">
        <title>Genome analysis of Fimbriiglobus ruber SP5, the first member of the order Planctomycetales with confirmed chitinolytic capability.</title>
        <authorList>
            <person name="Ravin N.V."/>
            <person name="Rakitin A.L."/>
            <person name="Ivanova A.A."/>
            <person name="Beletsky A.V."/>
            <person name="Kulichevskaya I.S."/>
            <person name="Mardanov A.V."/>
            <person name="Dedysh S.N."/>
        </authorList>
    </citation>
    <scope>NUCLEOTIDE SEQUENCE [LARGE SCALE GENOMIC DNA]</scope>
    <source>
        <strain evidence="2">SP5</strain>
    </source>
</reference>
<dbReference type="OrthoDB" id="127333at2"/>
<dbReference type="Pfam" id="PF07394">
    <property type="entry name" value="DUF1501"/>
    <property type="match status" value="1"/>
</dbReference>
<dbReference type="InterPro" id="IPR017850">
    <property type="entry name" value="Alkaline_phosphatase_core_sf"/>
</dbReference>
<sequence length="434" mass="47519">MTRNFFCGSADHAISRRGFLGAAAAVGAATAADMTQLNVLSSPALAGEMKKKQKRVILLWLAGGASQLETWDPKPGASTGGPFRSIPTDVTGLHISELMPEMAKRMKTTCVIRGLNTRNGDHGSAAKLMMRGRKDEASVKYPDLGAVIAREMGRVESKVPDYVTFYTQTEGRGMAPGESGFLGARYSPMELTTNNMPEYIKKLDGINELDHQQRADLRELLSKQFNQGRTSTTLASHNEAYERVRGIMASDKLFDITQEPQKVRDRYGPTQFGEQTLIARRLVEASVPFVRVARAWWDSHGQNFETHQEMVPELDHVMATLIDDLKERGLLDDVMIVTLAEFGRTPQINSSLGRDHFAAAWSMTMTGGGIKAGSYHGKTDDKGNKVVDGEVNPASLFATLYSALGINPHKNYHVGARPIPLVEPGTEAVKDLIG</sequence>
<dbReference type="AlphaFoldDB" id="A0A225DDI1"/>
<dbReference type="PANTHER" id="PTHR43737">
    <property type="entry name" value="BLL7424 PROTEIN"/>
    <property type="match status" value="1"/>
</dbReference>
<keyword evidence="2" id="KW-1185">Reference proteome</keyword>
<protein>
    <recommendedName>
        <fullName evidence="3">DUF1501 domain-containing protein</fullName>
    </recommendedName>
</protein>
<proteinExistence type="predicted"/>
<gene>
    <name evidence="1" type="ORF">FRUB_06125</name>
</gene>
<dbReference type="PANTHER" id="PTHR43737:SF1">
    <property type="entry name" value="DUF1501 DOMAIN-CONTAINING PROTEIN"/>
    <property type="match status" value="1"/>
</dbReference>
<dbReference type="InterPro" id="IPR019546">
    <property type="entry name" value="TAT_signal_bac_arc"/>
</dbReference>
<dbReference type="PROSITE" id="PS51318">
    <property type="entry name" value="TAT"/>
    <property type="match status" value="1"/>
</dbReference>
<organism evidence="1 2">
    <name type="scientific">Fimbriiglobus ruber</name>
    <dbReference type="NCBI Taxonomy" id="1908690"/>
    <lineage>
        <taxon>Bacteria</taxon>
        <taxon>Pseudomonadati</taxon>
        <taxon>Planctomycetota</taxon>
        <taxon>Planctomycetia</taxon>
        <taxon>Gemmatales</taxon>
        <taxon>Gemmataceae</taxon>
        <taxon>Fimbriiglobus</taxon>
    </lineage>
</organism>
<comment type="caution">
    <text evidence="1">The sequence shown here is derived from an EMBL/GenBank/DDBJ whole genome shotgun (WGS) entry which is preliminary data.</text>
</comment>
<dbReference type="InterPro" id="IPR006311">
    <property type="entry name" value="TAT_signal"/>
</dbReference>
<name>A0A225DDI1_9BACT</name>
<dbReference type="Gene3D" id="3.40.720.10">
    <property type="entry name" value="Alkaline Phosphatase, subunit A"/>
    <property type="match status" value="1"/>
</dbReference>
<evidence type="ECO:0008006" key="3">
    <source>
        <dbReference type="Google" id="ProtNLM"/>
    </source>
</evidence>
<dbReference type="NCBIfam" id="TIGR01409">
    <property type="entry name" value="TAT_signal_seq"/>
    <property type="match status" value="1"/>
</dbReference>